<dbReference type="AlphaFoldDB" id="A0A0V8M3Q6"/>
<gene>
    <name evidence="1" type="ORF">DA01_02550</name>
</gene>
<dbReference type="InterPro" id="IPR052209">
    <property type="entry name" value="CbiZ"/>
</dbReference>
<name>A0A0V8M3Q6_9CHLR</name>
<proteinExistence type="predicted"/>
<dbReference type="OrthoDB" id="160355at2"/>
<dbReference type="eggNOG" id="COG1865">
    <property type="taxonomic scope" value="Bacteria"/>
</dbReference>
<protein>
    <submittedName>
        <fullName evidence="1">Cobalamin biosynthesis protein CbiZ</fullName>
    </submittedName>
</protein>
<organism evidence="1 2">
    <name type="scientific">Dehalococcoides mccartyi</name>
    <dbReference type="NCBI Taxonomy" id="61435"/>
    <lineage>
        <taxon>Bacteria</taxon>
        <taxon>Bacillati</taxon>
        <taxon>Chloroflexota</taxon>
        <taxon>Dehalococcoidia</taxon>
        <taxon>Dehalococcoidales</taxon>
        <taxon>Dehalococcoidaceae</taxon>
        <taxon>Dehalococcoides</taxon>
    </lineage>
</organism>
<dbReference type="PATRIC" id="fig|61435.5.peg.516"/>
<dbReference type="Pfam" id="PF01955">
    <property type="entry name" value="CbiZ"/>
    <property type="match status" value="1"/>
</dbReference>
<sequence length="259" mass="28600">MTTKSELKKISLGSFEGFTADTVYYTAIGYPNNVFALRFNEMRDVISSRHGIMKSDFLTICHIPDELGLYMHDQSKSHFYYYGQLLADVLKEYDVEIENTAFLSTGVQMRNLAFAVERYEELWVVCFTTAGVRHNAVRIGKDAAVGIERNGEFKGFGTICHVVVTNASFDHGALVSSIITVTEAKNVALQEMDIRSSHNPDWLATGTGTDQVIVASGFGEKCKYVQGHTVIGKMMADAVIKSTKEAVANCIRDTAGQPN</sequence>
<evidence type="ECO:0000313" key="2">
    <source>
        <dbReference type="Proteomes" id="UP000053577"/>
    </source>
</evidence>
<dbReference type="RefSeq" id="WP_058292274.1">
    <property type="nucleotide sequence ID" value="NZ_JGYD01000011.1"/>
</dbReference>
<evidence type="ECO:0000313" key="1">
    <source>
        <dbReference type="EMBL" id="KSV18324.1"/>
    </source>
</evidence>
<reference evidence="1 2" key="1">
    <citation type="journal article" date="2015" name="Sci. Rep.">
        <title>A comparative genomics and reductive dehalogenase gene transcription study of two chloroethene-respiring bacteria, Dehalococcoides mccartyi strains MB and 11a.</title>
        <authorList>
            <person name="Low A."/>
            <person name="Shen Z."/>
            <person name="Cheng D."/>
            <person name="Rogers M.J."/>
            <person name="Lee P.K."/>
            <person name="He J."/>
        </authorList>
    </citation>
    <scope>NUCLEOTIDE SEQUENCE [LARGE SCALE GENOMIC DNA]</scope>
    <source>
        <strain evidence="1 2">MB</strain>
    </source>
</reference>
<dbReference type="PANTHER" id="PTHR35336">
    <property type="entry name" value="ADENOSYLCOBINAMIDE AMIDOHYDROLASE"/>
    <property type="match status" value="1"/>
</dbReference>
<dbReference type="EMBL" id="JGYD01000011">
    <property type="protein sequence ID" value="KSV18324.1"/>
    <property type="molecule type" value="Genomic_DNA"/>
</dbReference>
<comment type="caution">
    <text evidence="1">The sequence shown here is derived from an EMBL/GenBank/DDBJ whole genome shotgun (WGS) entry which is preliminary data.</text>
</comment>
<dbReference type="PANTHER" id="PTHR35336:SF5">
    <property type="entry name" value="ADENOSYLCOBINAMIDE AMIDOHYDROLASE"/>
    <property type="match status" value="1"/>
</dbReference>
<dbReference type="InterPro" id="IPR002808">
    <property type="entry name" value="AdoCbi_amidolase"/>
</dbReference>
<dbReference type="Proteomes" id="UP000053577">
    <property type="component" value="Unassembled WGS sequence"/>
</dbReference>
<accession>A0A0V8M3Q6</accession>